<reference evidence="11 12" key="2">
    <citation type="submission" date="2019-05" db="EMBL/GenBank/DDBJ databases">
        <title>Glycomyces buryatensis sp. nov.</title>
        <authorList>
            <person name="Nikitina E."/>
        </authorList>
    </citation>
    <scope>NUCLEOTIDE SEQUENCE [LARGE SCALE GENOMIC DNA]</scope>
    <source>
        <strain evidence="11 12">18</strain>
    </source>
</reference>
<evidence type="ECO:0000256" key="1">
    <source>
        <dbReference type="ARBA" id="ARBA00009427"/>
    </source>
</evidence>
<dbReference type="RefSeq" id="WP_136534773.1">
    <property type="nucleotide sequence ID" value="NZ_STGY01000045.1"/>
</dbReference>
<keyword evidence="4 8" id="KW-0418">Kinase</keyword>
<dbReference type="GO" id="GO:0006220">
    <property type="term" value="P:pyrimidine nucleotide metabolic process"/>
    <property type="evidence" value="ECO:0007669"/>
    <property type="project" value="UniProtKB-UniRule"/>
</dbReference>
<dbReference type="AlphaFoldDB" id="A0A4S8QEN7"/>
<comment type="similarity">
    <text evidence="1 8">Belongs to the cytidylate kinase family. Type 1 subfamily.</text>
</comment>
<keyword evidence="12" id="KW-1185">Reference proteome</keyword>
<name>A0A4S8QEN7_9ACTN</name>
<dbReference type="EMBL" id="STGY01000045">
    <property type="protein sequence ID" value="THV41375.1"/>
    <property type="molecule type" value="Genomic_DNA"/>
</dbReference>
<dbReference type="Gene3D" id="3.40.50.300">
    <property type="entry name" value="P-loop containing nucleotide triphosphate hydrolases"/>
    <property type="match status" value="1"/>
</dbReference>
<proteinExistence type="inferred from homology"/>
<comment type="catalytic activity">
    <reaction evidence="7 8">
        <text>CMP + ATP = CDP + ADP</text>
        <dbReference type="Rhea" id="RHEA:11600"/>
        <dbReference type="ChEBI" id="CHEBI:30616"/>
        <dbReference type="ChEBI" id="CHEBI:58069"/>
        <dbReference type="ChEBI" id="CHEBI:60377"/>
        <dbReference type="ChEBI" id="CHEBI:456216"/>
        <dbReference type="EC" id="2.7.4.25"/>
    </reaction>
</comment>
<dbReference type="InterPro" id="IPR027417">
    <property type="entry name" value="P-loop_NTPase"/>
</dbReference>
<comment type="subcellular location">
    <subcellularLocation>
        <location evidence="8">Cytoplasm</location>
    </subcellularLocation>
</comment>
<feature type="binding site" evidence="8">
    <location>
        <begin position="15"/>
        <end position="23"/>
    </location>
    <ligand>
        <name>ATP</name>
        <dbReference type="ChEBI" id="CHEBI:30616"/>
    </ligand>
</feature>
<dbReference type="CDD" id="cd02020">
    <property type="entry name" value="CMPK"/>
    <property type="match status" value="1"/>
</dbReference>
<feature type="compositionally biased region" description="Basic and acidic residues" evidence="9">
    <location>
        <begin position="173"/>
        <end position="190"/>
    </location>
</feature>
<keyword evidence="3 8" id="KW-0547">Nucleotide-binding</keyword>
<dbReference type="Proteomes" id="UP000308760">
    <property type="component" value="Unassembled WGS sequence"/>
</dbReference>
<evidence type="ECO:0000256" key="6">
    <source>
        <dbReference type="ARBA" id="ARBA00047615"/>
    </source>
</evidence>
<keyword evidence="5 8" id="KW-0067">ATP-binding</keyword>
<gene>
    <name evidence="8" type="primary">cmk</name>
    <name evidence="11" type="ORF">FAB82_11945</name>
</gene>
<keyword evidence="2 8" id="KW-0808">Transferase</keyword>
<dbReference type="HAMAP" id="MF_00238">
    <property type="entry name" value="Cytidyl_kinase_type1"/>
    <property type="match status" value="1"/>
</dbReference>
<evidence type="ECO:0000313" key="12">
    <source>
        <dbReference type="Proteomes" id="UP000308760"/>
    </source>
</evidence>
<dbReference type="NCBIfam" id="TIGR00017">
    <property type="entry name" value="cmk"/>
    <property type="match status" value="1"/>
</dbReference>
<evidence type="ECO:0000313" key="11">
    <source>
        <dbReference type="EMBL" id="THV41375.1"/>
    </source>
</evidence>
<evidence type="ECO:0000256" key="2">
    <source>
        <dbReference type="ARBA" id="ARBA00022679"/>
    </source>
</evidence>
<dbReference type="OrthoDB" id="9807434at2"/>
<dbReference type="InterPro" id="IPR011994">
    <property type="entry name" value="Cytidylate_kinase_dom"/>
</dbReference>
<comment type="caution">
    <text evidence="11">The sequence shown here is derived from an EMBL/GenBank/DDBJ whole genome shotgun (WGS) entry which is preliminary data.</text>
</comment>
<protein>
    <recommendedName>
        <fullName evidence="8">Cytidylate kinase</fullName>
        <shortName evidence="8">CK</shortName>
        <ecNumber evidence="8">2.7.4.25</ecNumber>
    </recommendedName>
    <alternativeName>
        <fullName evidence="8">Cytidine monophosphate kinase</fullName>
        <shortName evidence="8">CMP kinase</shortName>
    </alternativeName>
</protein>
<comment type="catalytic activity">
    <reaction evidence="6 8">
        <text>dCMP + ATP = dCDP + ADP</text>
        <dbReference type="Rhea" id="RHEA:25094"/>
        <dbReference type="ChEBI" id="CHEBI:30616"/>
        <dbReference type="ChEBI" id="CHEBI:57566"/>
        <dbReference type="ChEBI" id="CHEBI:58593"/>
        <dbReference type="ChEBI" id="CHEBI:456216"/>
        <dbReference type="EC" id="2.7.4.25"/>
    </reaction>
</comment>
<evidence type="ECO:0000259" key="10">
    <source>
        <dbReference type="Pfam" id="PF02224"/>
    </source>
</evidence>
<dbReference type="GO" id="GO:0036430">
    <property type="term" value="F:CMP kinase activity"/>
    <property type="evidence" value="ECO:0007669"/>
    <property type="project" value="RHEA"/>
</dbReference>
<evidence type="ECO:0000256" key="9">
    <source>
        <dbReference type="SAM" id="MobiDB-lite"/>
    </source>
</evidence>
<reference evidence="12" key="1">
    <citation type="submission" date="2019-04" db="EMBL/GenBank/DDBJ databases">
        <title>Nocardioides xinjiangensis sp. nov.</title>
        <authorList>
            <person name="Liu S."/>
        </authorList>
    </citation>
    <scope>NUCLEOTIDE SEQUENCE [LARGE SCALE GENOMIC DNA]</scope>
    <source>
        <strain evidence="12">18</strain>
    </source>
</reference>
<evidence type="ECO:0000256" key="7">
    <source>
        <dbReference type="ARBA" id="ARBA00048478"/>
    </source>
</evidence>
<evidence type="ECO:0000256" key="5">
    <source>
        <dbReference type="ARBA" id="ARBA00022840"/>
    </source>
</evidence>
<feature type="domain" description="Cytidylate kinase" evidence="10">
    <location>
        <begin position="11"/>
        <end position="220"/>
    </location>
</feature>
<dbReference type="GO" id="GO:0005524">
    <property type="term" value="F:ATP binding"/>
    <property type="evidence" value="ECO:0007669"/>
    <property type="project" value="UniProtKB-UniRule"/>
</dbReference>
<dbReference type="SUPFAM" id="SSF52540">
    <property type="entry name" value="P-loop containing nucleoside triphosphate hydrolases"/>
    <property type="match status" value="1"/>
</dbReference>
<sequence>MPEHKKSAPVVAIDGPSGAGKSTVSKTLATAIEAAYLDTGSMYRAATLAVIKAGVDPSQTAQVTKTVKNAKLEFGTTPEDPFTRLDGEDAGLAIRGDDVTKAVSAVAGNKTVRKFLIEEQRRLIAEAKNGIVVEGRDIVEVVAPDADVKVYLTADPAVRAGRRASEFGADTKATAKDIQRRDTADSKTTKPLEVPAGATVIDSTDLPIVEVVAKILALLNNRDIND</sequence>
<dbReference type="InterPro" id="IPR003136">
    <property type="entry name" value="Cytidylate_kin"/>
</dbReference>
<organism evidence="11 12">
    <name type="scientific">Glycomyces buryatensis</name>
    <dbReference type="NCBI Taxonomy" id="2570927"/>
    <lineage>
        <taxon>Bacteria</taxon>
        <taxon>Bacillati</taxon>
        <taxon>Actinomycetota</taxon>
        <taxon>Actinomycetes</taxon>
        <taxon>Glycomycetales</taxon>
        <taxon>Glycomycetaceae</taxon>
        <taxon>Glycomyces</taxon>
    </lineage>
</organism>
<dbReference type="Pfam" id="PF02224">
    <property type="entry name" value="Cytidylate_kin"/>
    <property type="match status" value="1"/>
</dbReference>
<evidence type="ECO:0000256" key="3">
    <source>
        <dbReference type="ARBA" id="ARBA00022741"/>
    </source>
</evidence>
<keyword evidence="8" id="KW-0963">Cytoplasm</keyword>
<dbReference type="GO" id="GO:0005737">
    <property type="term" value="C:cytoplasm"/>
    <property type="evidence" value="ECO:0007669"/>
    <property type="project" value="UniProtKB-SubCell"/>
</dbReference>
<feature type="region of interest" description="Disordered" evidence="9">
    <location>
        <begin position="1"/>
        <end position="20"/>
    </location>
</feature>
<accession>A0A4S8QEN7</accession>
<dbReference type="EC" id="2.7.4.25" evidence="8"/>
<evidence type="ECO:0000256" key="4">
    <source>
        <dbReference type="ARBA" id="ARBA00022777"/>
    </source>
</evidence>
<feature type="region of interest" description="Disordered" evidence="9">
    <location>
        <begin position="171"/>
        <end position="190"/>
    </location>
</feature>
<evidence type="ECO:0000256" key="8">
    <source>
        <dbReference type="HAMAP-Rule" id="MF_00238"/>
    </source>
</evidence>
<dbReference type="GO" id="GO:0036431">
    <property type="term" value="F:dCMP kinase activity"/>
    <property type="evidence" value="ECO:0007669"/>
    <property type="project" value="InterPro"/>
</dbReference>